<proteinExistence type="predicted"/>
<protein>
    <submittedName>
        <fullName evidence="6">Phosphatidylserine decarboxylase family protein</fullName>
    </submittedName>
</protein>
<keyword evidence="2" id="KW-0865">Zymogen</keyword>
<keyword evidence="3" id="KW-0456">Lyase</keyword>
<keyword evidence="4" id="KW-0670">Pyruvate</keyword>
<dbReference type="Pfam" id="PF02666">
    <property type="entry name" value="PS_Dcarbxylase"/>
    <property type="match status" value="1"/>
</dbReference>
<evidence type="ECO:0000256" key="2">
    <source>
        <dbReference type="ARBA" id="ARBA00023145"/>
    </source>
</evidence>
<dbReference type="PANTHER" id="PTHR10067">
    <property type="entry name" value="PHOSPHATIDYLSERINE DECARBOXYLASE"/>
    <property type="match status" value="1"/>
</dbReference>
<name>A0ABP8WFN0_9MICC</name>
<feature type="domain" description="L-tryptophan decarboxylase PsiD-like" evidence="5">
    <location>
        <begin position="40"/>
        <end position="169"/>
    </location>
</feature>
<keyword evidence="7" id="KW-1185">Reference proteome</keyword>
<dbReference type="Pfam" id="PF12588">
    <property type="entry name" value="PSDC"/>
    <property type="match status" value="1"/>
</dbReference>
<organism evidence="6 7">
    <name type="scientific">Kocuria gwangalliensis</name>
    <dbReference type="NCBI Taxonomy" id="501592"/>
    <lineage>
        <taxon>Bacteria</taxon>
        <taxon>Bacillati</taxon>
        <taxon>Actinomycetota</taxon>
        <taxon>Actinomycetes</taxon>
        <taxon>Micrococcales</taxon>
        <taxon>Micrococcaceae</taxon>
        <taxon>Kocuria</taxon>
    </lineage>
</organism>
<evidence type="ECO:0000313" key="6">
    <source>
        <dbReference type="EMBL" id="GAA4687724.1"/>
    </source>
</evidence>
<dbReference type="RefSeq" id="WP_345310171.1">
    <property type="nucleotide sequence ID" value="NZ_BAABLN010000001.1"/>
</dbReference>
<evidence type="ECO:0000313" key="7">
    <source>
        <dbReference type="Proteomes" id="UP001501446"/>
    </source>
</evidence>
<dbReference type="InterPro" id="IPR022237">
    <property type="entry name" value="PsiD-like"/>
</dbReference>
<dbReference type="InterPro" id="IPR003817">
    <property type="entry name" value="PS_Dcarbxylase"/>
</dbReference>
<evidence type="ECO:0000256" key="1">
    <source>
        <dbReference type="ARBA" id="ARBA00022793"/>
    </source>
</evidence>
<evidence type="ECO:0000256" key="4">
    <source>
        <dbReference type="ARBA" id="ARBA00023317"/>
    </source>
</evidence>
<sequence length="411" mass="46194">MSTQDHKQRAGWLPEQDDLESWLQRLEEKDRDRGSDAALHPAVERLRQLVESDPTVRMYMTRMIEQEPLAKPYNRRHLHSVDQLLRLINQVITTAPEFSEDSMVMTPLAGLLDWTMGTSAGFAFYRDPRVNEVLKDIFNAWCEYLDSTDSLSVLNDSPAGWKSDTAQEAVGMDQFVHDPAHEHWGFTSWNDFFTRHFAEGRRPVAGPEDDRVIASVCESTPYKLSTGVRRCDEFWVKEQPYSLEDLLAHDQDVDEFVGGTVYQAFLSATNYHRWHSPVSGTVRRAFVQPGTYFSEADTEGEKSLEPPESQGYLAHMATRAIILIDADNPAIGLIAVVLVGMNEVSSCVIDPHITAGHHLEKGEELGYFQYGGSTECIVFRPDVNEGIALQAVPRSGAVAVKVRSHLATAVR</sequence>
<dbReference type="EMBL" id="BAABLN010000001">
    <property type="protein sequence ID" value="GAA4687724.1"/>
    <property type="molecule type" value="Genomic_DNA"/>
</dbReference>
<accession>A0ABP8WFN0</accession>
<gene>
    <name evidence="6" type="ORF">GCM10025781_00410</name>
</gene>
<comment type="caution">
    <text evidence="6">The sequence shown here is derived from an EMBL/GenBank/DDBJ whole genome shotgun (WGS) entry which is preliminary data.</text>
</comment>
<dbReference type="Proteomes" id="UP001501446">
    <property type="component" value="Unassembled WGS sequence"/>
</dbReference>
<evidence type="ECO:0000256" key="3">
    <source>
        <dbReference type="ARBA" id="ARBA00023239"/>
    </source>
</evidence>
<reference evidence="7" key="1">
    <citation type="journal article" date="2019" name="Int. J. Syst. Evol. Microbiol.">
        <title>The Global Catalogue of Microorganisms (GCM) 10K type strain sequencing project: providing services to taxonomists for standard genome sequencing and annotation.</title>
        <authorList>
            <consortium name="The Broad Institute Genomics Platform"/>
            <consortium name="The Broad Institute Genome Sequencing Center for Infectious Disease"/>
            <person name="Wu L."/>
            <person name="Ma J."/>
        </authorList>
    </citation>
    <scope>NUCLEOTIDE SEQUENCE [LARGE SCALE GENOMIC DNA]</scope>
    <source>
        <strain evidence="7">JCM 18958</strain>
    </source>
</reference>
<evidence type="ECO:0000259" key="5">
    <source>
        <dbReference type="Pfam" id="PF12588"/>
    </source>
</evidence>
<keyword evidence="1" id="KW-0210">Decarboxylase</keyword>
<dbReference type="PANTHER" id="PTHR10067:SF9">
    <property type="entry name" value="PHOSPHATIDYLSERINE DECARBOXYLASE FAMILY PROTEIN (AFU_ORTHOLOGUE AFUA_7G01730)"/>
    <property type="match status" value="1"/>
</dbReference>